<comment type="caution">
    <text evidence="4">The sequence shown here is derived from an EMBL/GenBank/DDBJ whole genome shotgun (WGS) entry which is preliminary data.</text>
</comment>
<dbReference type="Proteomes" id="UP000681967">
    <property type="component" value="Unassembled WGS sequence"/>
</dbReference>
<reference evidence="4" key="1">
    <citation type="submission" date="2021-02" db="EMBL/GenBank/DDBJ databases">
        <authorList>
            <person name="Nowell W R."/>
        </authorList>
    </citation>
    <scope>NUCLEOTIDE SEQUENCE</scope>
</reference>
<evidence type="ECO:0000313" key="5">
    <source>
        <dbReference type="Proteomes" id="UP000681720"/>
    </source>
</evidence>
<accession>A0A8S3E9A8</accession>
<feature type="compositionally biased region" description="Low complexity" evidence="1">
    <location>
        <begin position="14"/>
        <end position="25"/>
    </location>
</feature>
<protein>
    <submittedName>
        <fullName evidence="4">Uncharacterized protein</fullName>
    </submittedName>
</protein>
<name>A0A8S3E9A8_9BILA</name>
<feature type="non-terminal residue" evidence="4">
    <location>
        <position position="1"/>
    </location>
</feature>
<evidence type="ECO:0000313" key="4">
    <source>
        <dbReference type="EMBL" id="CAF5041712.1"/>
    </source>
</evidence>
<dbReference type="EMBL" id="CAJOBH010158345">
    <property type="protein sequence ID" value="CAF4869950.1"/>
    <property type="molecule type" value="Genomic_DNA"/>
</dbReference>
<evidence type="ECO:0000256" key="1">
    <source>
        <dbReference type="SAM" id="MobiDB-lite"/>
    </source>
</evidence>
<organism evidence="4 5">
    <name type="scientific">Rotaria magnacalcarata</name>
    <dbReference type="NCBI Taxonomy" id="392030"/>
    <lineage>
        <taxon>Eukaryota</taxon>
        <taxon>Metazoa</taxon>
        <taxon>Spiralia</taxon>
        <taxon>Gnathifera</taxon>
        <taxon>Rotifera</taxon>
        <taxon>Eurotatoria</taxon>
        <taxon>Bdelloidea</taxon>
        <taxon>Philodinida</taxon>
        <taxon>Philodinidae</taxon>
        <taxon>Rotaria</taxon>
    </lineage>
</organism>
<sequence length="34" mass="3542">MAKDDSGLDIDGAISTPISIDSSTTEYELTGLKP</sequence>
<dbReference type="EMBL" id="CAJOBH010158756">
    <property type="protein sequence ID" value="CAF4871153.1"/>
    <property type="molecule type" value="Genomic_DNA"/>
</dbReference>
<evidence type="ECO:0000313" key="2">
    <source>
        <dbReference type="EMBL" id="CAF4869950.1"/>
    </source>
</evidence>
<dbReference type="Proteomes" id="UP000681720">
    <property type="component" value="Unassembled WGS sequence"/>
</dbReference>
<gene>
    <name evidence="2" type="ORF">BYL167_LOCUS50912</name>
    <name evidence="3" type="ORF">BYL167_LOCUS50965</name>
    <name evidence="4" type="ORF">GIL414_LOCUS59474</name>
</gene>
<evidence type="ECO:0000313" key="3">
    <source>
        <dbReference type="EMBL" id="CAF4871153.1"/>
    </source>
</evidence>
<proteinExistence type="predicted"/>
<dbReference type="EMBL" id="CAJOBJ010224934">
    <property type="protein sequence ID" value="CAF5041712.1"/>
    <property type="molecule type" value="Genomic_DNA"/>
</dbReference>
<feature type="region of interest" description="Disordered" evidence="1">
    <location>
        <begin position="1"/>
        <end position="34"/>
    </location>
</feature>
<dbReference type="AlphaFoldDB" id="A0A8S3E9A8"/>